<organism evidence="2 3">
    <name type="scientific">Karstenula rhodostoma CBS 690.94</name>
    <dbReference type="NCBI Taxonomy" id="1392251"/>
    <lineage>
        <taxon>Eukaryota</taxon>
        <taxon>Fungi</taxon>
        <taxon>Dikarya</taxon>
        <taxon>Ascomycota</taxon>
        <taxon>Pezizomycotina</taxon>
        <taxon>Dothideomycetes</taxon>
        <taxon>Pleosporomycetidae</taxon>
        <taxon>Pleosporales</taxon>
        <taxon>Massarineae</taxon>
        <taxon>Didymosphaeriaceae</taxon>
        <taxon>Karstenula</taxon>
    </lineage>
</organism>
<name>A0A9P4P5X0_9PLEO</name>
<evidence type="ECO:0000313" key="3">
    <source>
        <dbReference type="Proteomes" id="UP000799764"/>
    </source>
</evidence>
<gene>
    <name evidence="2" type="ORF">P171DRAFT_175602</name>
</gene>
<feature type="region of interest" description="Disordered" evidence="1">
    <location>
        <begin position="88"/>
        <end position="126"/>
    </location>
</feature>
<protein>
    <submittedName>
        <fullName evidence="2">Uncharacterized protein</fullName>
    </submittedName>
</protein>
<feature type="compositionally biased region" description="Polar residues" evidence="1">
    <location>
        <begin position="91"/>
        <end position="111"/>
    </location>
</feature>
<evidence type="ECO:0000313" key="2">
    <source>
        <dbReference type="EMBL" id="KAF2437897.1"/>
    </source>
</evidence>
<dbReference type="Proteomes" id="UP000799764">
    <property type="component" value="Unassembled WGS sequence"/>
</dbReference>
<sequence>MNHTWATVLECVVCLGSGSSAPKPIGSLRSRVVQESYLTARTIEQYSRTCTCRRCSLPWVGQRREPYRPVPSNDGTNARIEIRHQLRHSDTSPLCTQSGKPTPMHTQSQCGPTGGAHCAADNGQTQQRRFTPSISALLRCKRS</sequence>
<keyword evidence="3" id="KW-1185">Reference proteome</keyword>
<dbReference type="AlphaFoldDB" id="A0A9P4P5X0"/>
<reference evidence="2" key="1">
    <citation type="journal article" date="2020" name="Stud. Mycol.">
        <title>101 Dothideomycetes genomes: a test case for predicting lifestyles and emergence of pathogens.</title>
        <authorList>
            <person name="Haridas S."/>
            <person name="Albert R."/>
            <person name="Binder M."/>
            <person name="Bloem J."/>
            <person name="Labutti K."/>
            <person name="Salamov A."/>
            <person name="Andreopoulos B."/>
            <person name="Baker S."/>
            <person name="Barry K."/>
            <person name="Bills G."/>
            <person name="Bluhm B."/>
            <person name="Cannon C."/>
            <person name="Castanera R."/>
            <person name="Culley D."/>
            <person name="Daum C."/>
            <person name="Ezra D."/>
            <person name="Gonzalez J."/>
            <person name="Henrissat B."/>
            <person name="Kuo A."/>
            <person name="Liang C."/>
            <person name="Lipzen A."/>
            <person name="Lutzoni F."/>
            <person name="Magnuson J."/>
            <person name="Mondo S."/>
            <person name="Nolan M."/>
            <person name="Ohm R."/>
            <person name="Pangilinan J."/>
            <person name="Park H.-J."/>
            <person name="Ramirez L."/>
            <person name="Alfaro M."/>
            <person name="Sun H."/>
            <person name="Tritt A."/>
            <person name="Yoshinaga Y."/>
            <person name="Zwiers L.-H."/>
            <person name="Turgeon B."/>
            <person name="Goodwin S."/>
            <person name="Spatafora J."/>
            <person name="Crous P."/>
            <person name="Grigoriev I."/>
        </authorList>
    </citation>
    <scope>NUCLEOTIDE SEQUENCE</scope>
    <source>
        <strain evidence="2">CBS 690.94</strain>
    </source>
</reference>
<accession>A0A9P4P5X0</accession>
<dbReference type="EMBL" id="MU001514">
    <property type="protein sequence ID" value="KAF2437897.1"/>
    <property type="molecule type" value="Genomic_DNA"/>
</dbReference>
<comment type="caution">
    <text evidence="2">The sequence shown here is derived from an EMBL/GenBank/DDBJ whole genome shotgun (WGS) entry which is preliminary data.</text>
</comment>
<proteinExistence type="predicted"/>
<evidence type="ECO:0000256" key="1">
    <source>
        <dbReference type="SAM" id="MobiDB-lite"/>
    </source>
</evidence>